<dbReference type="Proteomes" id="UP001066276">
    <property type="component" value="Chromosome 3_1"/>
</dbReference>
<comment type="caution">
    <text evidence="1">The sequence shown here is derived from an EMBL/GenBank/DDBJ whole genome shotgun (WGS) entry which is preliminary data.</text>
</comment>
<sequence length="85" mass="9847">MVDPIEWWDMYSETCVRIQEDYEYQRYGGTWSPDRFLAINRKNGDYATRLTRHEVGVSGPPPYISGEVSRFKDPKVASNLKDLSG</sequence>
<evidence type="ECO:0000313" key="1">
    <source>
        <dbReference type="EMBL" id="KAJ1190396.1"/>
    </source>
</evidence>
<dbReference type="AlphaFoldDB" id="A0AAV7UP10"/>
<proteinExistence type="predicted"/>
<protein>
    <submittedName>
        <fullName evidence="1">Uncharacterized protein</fullName>
    </submittedName>
</protein>
<keyword evidence="2" id="KW-1185">Reference proteome</keyword>
<reference evidence="1" key="1">
    <citation type="journal article" date="2022" name="bioRxiv">
        <title>Sequencing and chromosome-scale assembly of the giantPleurodeles waltlgenome.</title>
        <authorList>
            <person name="Brown T."/>
            <person name="Elewa A."/>
            <person name="Iarovenko S."/>
            <person name="Subramanian E."/>
            <person name="Araus A.J."/>
            <person name="Petzold A."/>
            <person name="Susuki M."/>
            <person name="Suzuki K.-i.T."/>
            <person name="Hayashi T."/>
            <person name="Toyoda A."/>
            <person name="Oliveira C."/>
            <person name="Osipova E."/>
            <person name="Leigh N.D."/>
            <person name="Simon A."/>
            <person name="Yun M.H."/>
        </authorList>
    </citation>
    <scope>NUCLEOTIDE SEQUENCE</scope>
    <source>
        <strain evidence="1">20211129_DDA</strain>
        <tissue evidence="1">Liver</tissue>
    </source>
</reference>
<evidence type="ECO:0000313" key="2">
    <source>
        <dbReference type="Proteomes" id="UP001066276"/>
    </source>
</evidence>
<gene>
    <name evidence="1" type="ORF">NDU88_007134</name>
</gene>
<name>A0AAV7UP10_PLEWA</name>
<organism evidence="1 2">
    <name type="scientific">Pleurodeles waltl</name>
    <name type="common">Iberian ribbed newt</name>
    <dbReference type="NCBI Taxonomy" id="8319"/>
    <lineage>
        <taxon>Eukaryota</taxon>
        <taxon>Metazoa</taxon>
        <taxon>Chordata</taxon>
        <taxon>Craniata</taxon>
        <taxon>Vertebrata</taxon>
        <taxon>Euteleostomi</taxon>
        <taxon>Amphibia</taxon>
        <taxon>Batrachia</taxon>
        <taxon>Caudata</taxon>
        <taxon>Salamandroidea</taxon>
        <taxon>Salamandridae</taxon>
        <taxon>Pleurodelinae</taxon>
        <taxon>Pleurodeles</taxon>
    </lineage>
</organism>
<dbReference type="EMBL" id="JANPWB010000005">
    <property type="protein sequence ID" value="KAJ1190396.1"/>
    <property type="molecule type" value="Genomic_DNA"/>
</dbReference>
<accession>A0AAV7UP10</accession>